<evidence type="ECO:0000256" key="2">
    <source>
        <dbReference type="ARBA" id="ARBA00012428"/>
    </source>
</evidence>
<evidence type="ECO:0000256" key="5">
    <source>
        <dbReference type="ARBA" id="ARBA00022679"/>
    </source>
</evidence>
<feature type="active site" description="Proton acceptor" evidence="13">
    <location>
        <position position="572"/>
    </location>
</feature>
<feature type="compositionally biased region" description="Polar residues" evidence="16">
    <location>
        <begin position="41"/>
        <end position="50"/>
    </location>
</feature>
<comment type="catalytic activity">
    <reaction evidence="10 12">
        <text>L-threonyl-[protein] + ATP = O-phospho-L-threonyl-[protein] + ADP + H(+)</text>
        <dbReference type="Rhea" id="RHEA:46608"/>
        <dbReference type="Rhea" id="RHEA-COMP:11060"/>
        <dbReference type="Rhea" id="RHEA-COMP:11605"/>
        <dbReference type="ChEBI" id="CHEBI:15378"/>
        <dbReference type="ChEBI" id="CHEBI:30013"/>
        <dbReference type="ChEBI" id="CHEBI:30616"/>
        <dbReference type="ChEBI" id="CHEBI:61977"/>
        <dbReference type="ChEBI" id="CHEBI:456216"/>
        <dbReference type="EC" id="2.7.11.12"/>
    </reaction>
</comment>
<evidence type="ECO:0000256" key="16">
    <source>
        <dbReference type="SAM" id="MobiDB-lite"/>
    </source>
</evidence>
<dbReference type="InterPro" id="IPR017441">
    <property type="entry name" value="Protein_kinase_ATP_BS"/>
</dbReference>
<dbReference type="PROSITE" id="PS50011">
    <property type="entry name" value="PROTEIN_KINASE_DOM"/>
    <property type="match status" value="1"/>
</dbReference>
<evidence type="ECO:0000256" key="1">
    <source>
        <dbReference type="ARBA" id="ARBA00006352"/>
    </source>
</evidence>
<comment type="similarity">
    <text evidence="1 12">Belongs to the protein kinase superfamily. AGC Ser/Thr protein kinase family. cGMP subfamily.</text>
</comment>
<evidence type="ECO:0000259" key="17">
    <source>
        <dbReference type="PROSITE" id="PS50011"/>
    </source>
</evidence>
<feature type="binding site" evidence="14 15">
    <location>
        <position position="478"/>
    </location>
    <ligand>
        <name>ATP</name>
        <dbReference type="ChEBI" id="CHEBI:30616"/>
    </ligand>
</feature>
<keyword evidence="7 12" id="KW-0418">Kinase</keyword>
<evidence type="ECO:0000256" key="10">
    <source>
        <dbReference type="ARBA" id="ARBA00047298"/>
    </source>
</evidence>
<dbReference type="EMBL" id="NEDP02002358">
    <property type="protein sequence ID" value="OWF51089.1"/>
    <property type="molecule type" value="Genomic_DNA"/>
</dbReference>
<dbReference type="InterPro" id="IPR002374">
    <property type="entry name" value="cGMP_dep_kinase"/>
</dbReference>
<dbReference type="OrthoDB" id="63267at2759"/>
<dbReference type="GO" id="GO:0030553">
    <property type="term" value="F:cGMP binding"/>
    <property type="evidence" value="ECO:0007669"/>
    <property type="project" value="UniProtKB-KW"/>
</dbReference>
<dbReference type="STRING" id="6573.A0A210QQV4"/>
<keyword evidence="8 12" id="KW-0067">ATP-binding</keyword>
<feature type="domain" description="AGC-kinase C-terminal" evidence="19">
    <location>
        <begin position="708"/>
        <end position="758"/>
    </location>
</feature>
<dbReference type="GO" id="GO:0004692">
    <property type="term" value="F:cGMP-dependent protein kinase activity"/>
    <property type="evidence" value="ECO:0007669"/>
    <property type="project" value="UniProtKB-EC"/>
</dbReference>
<evidence type="ECO:0000256" key="13">
    <source>
        <dbReference type="PIRSR" id="PIRSR000559-1"/>
    </source>
</evidence>
<feature type="compositionally biased region" description="Polar residues" evidence="16">
    <location>
        <begin position="1"/>
        <end position="32"/>
    </location>
</feature>
<keyword evidence="21" id="KW-1185">Reference proteome</keyword>
<dbReference type="PROSITE" id="PS51285">
    <property type="entry name" value="AGC_KINASE_CTER"/>
    <property type="match status" value="1"/>
</dbReference>
<dbReference type="PANTHER" id="PTHR24353">
    <property type="entry name" value="CYCLIC NUCLEOTIDE-DEPENDENT PROTEIN KINASE"/>
    <property type="match status" value="1"/>
</dbReference>
<dbReference type="InterPro" id="IPR018488">
    <property type="entry name" value="cNMP-bd_CS"/>
</dbReference>
<feature type="domain" description="Protein kinase" evidence="17">
    <location>
        <begin position="448"/>
        <end position="707"/>
    </location>
</feature>
<dbReference type="SMART" id="SM00133">
    <property type="entry name" value="S_TK_X"/>
    <property type="match status" value="1"/>
</dbReference>
<dbReference type="InterPro" id="IPR000961">
    <property type="entry name" value="AGC-kinase_C"/>
</dbReference>
<comment type="catalytic activity">
    <reaction evidence="11">
        <text>L-seryl-[protein] + ATP = O-phospho-L-seryl-[protein] + ADP + H(+)</text>
        <dbReference type="Rhea" id="RHEA:17989"/>
        <dbReference type="Rhea" id="RHEA-COMP:9863"/>
        <dbReference type="Rhea" id="RHEA-COMP:11604"/>
        <dbReference type="ChEBI" id="CHEBI:15378"/>
        <dbReference type="ChEBI" id="CHEBI:29999"/>
        <dbReference type="ChEBI" id="CHEBI:30616"/>
        <dbReference type="ChEBI" id="CHEBI:83421"/>
        <dbReference type="ChEBI" id="CHEBI:456216"/>
        <dbReference type="EC" id="2.7.11.12"/>
    </reaction>
</comment>
<dbReference type="InterPro" id="IPR035014">
    <property type="entry name" value="STKc_cGK"/>
</dbReference>
<feature type="domain" description="Cyclic nucleotide-binding" evidence="18">
    <location>
        <begin position="185"/>
        <end position="300"/>
    </location>
</feature>
<evidence type="ECO:0000256" key="7">
    <source>
        <dbReference type="ARBA" id="ARBA00022777"/>
    </source>
</evidence>
<dbReference type="InterPro" id="IPR018490">
    <property type="entry name" value="cNMP-bd_dom_sf"/>
</dbReference>
<evidence type="ECO:0000256" key="12">
    <source>
        <dbReference type="PIRNR" id="PIRNR000559"/>
    </source>
</evidence>
<dbReference type="Gene3D" id="2.60.120.10">
    <property type="entry name" value="Jelly Rolls"/>
    <property type="match status" value="2"/>
</dbReference>
<dbReference type="FunFam" id="1.10.510.10:FF:000210">
    <property type="entry name" value="Non-specific serine/threonine protein kinase"/>
    <property type="match status" value="1"/>
</dbReference>
<dbReference type="InterPro" id="IPR014710">
    <property type="entry name" value="RmlC-like_jellyroll"/>
</dbReference>
<evidence type="ECO:0000256" key="8">
    <source>
        <dbReference type="ARBA" id="ARBA00022840"/>
    </source>
</evidence>
<dbReference type="PROSITE" id="PS00107">
    <property type="entry name" value="PROTEIN_KINASE_ATP"/>
    <property type="match status" value="1"/>
</dbReference>
<dbReference type="AlphaFoldDB" id="A0A210QQV4"/>
<dbReference type="PROSITE" id="PS50042">
    <property type="entry name" value="CNMP_BINDING_3"/>
    <property type="match status" value="2"/>
</dbReference>
<dbReference type="CDD" id="cd05572">
    <property type="entry name" value="STKc_cGK"/>
    <property type="match status" value="1"/>
</dbReference>
<name>A0A210QQV4_MIZYE</name>
<dbReference type="InterPro" id="IPR000719">
    <property type="entry name" value="Prot_kinase_dom"/>
</dbReference>
<evidence type="ECO:0000256" key="6">
    <source>
        <dbReference type="ARBA" id="ARBA00022741"/>
    </source>
</evidence>
<dbReference type="Pfam" id="PF00027">
    <property type="entry name" value="cNMP_binding"/>
    <property type="match status" value="2"/>
</dbReference>
<dbReference type="SUPFAM" id="SSF51206">
    <property type="entry name" value="cAMP-binding domain-like"/>
    <property type="match status" value="2"/>
</dbReference>
<dbReference type="Gene3D" id="3.30.200.20">
    <property type="entry name" value="Phosphorylase Kinase, domain 1"/>
    <property type="match status" value="1"/>
</dbReference>
<proteinExistence type="inferred from homology"/>
<keyword evidence="6 12" id="KW-0547">Nucleotide-binding</keyword>
<dbReference type="SUPFAM" id="SSF56112">
    <property type="entry name" value="Protein kinase-like (PK-like)"/>
    <property type="match status" value="1"/>
</dbReference>
<feature type="region of interest" description="Disordered" evidence="16">
    <location>
        <begin position="1"/>
        <end position="56"/>
    </location>
</feature>
<evidence type="ECO:0000256" key="15">
    <source>
        <dbReference type="PROSITE-ProRule" id="PRU10141"/>
    </source>
</evidence>
<organism evidence="20 21">
    <name type="scientific">Mizuhopecten yessoensis</name>
    <name type="common">Japanese scallop</name>
    <name type="synonym">Patinopecten yessoensis</name>
    <dbReference type="NCBI Taxonomy" id="6573"/>
    <lineage>
        <taxon>Eukaryota</taxon>
        <taxon>Metazoa</taxon>
        <taxon>Spiralia</taxon>
        <taxon>Lophotrochozoa</taxon>
        <taxon>Mollusca</taxon>
        <taxon>Bivalvia</taxon>
        <taxon>Autobranchia</taxon>
        <taxon>Pteriomorphia</taxon>
        <taxon>Pectinida</taxon>
        <taxon>Pectinoidea</taxon>
        <taxon>Pectinidae</taxon>
        <taxon>Mizuhopecten</taxon>
    </lineage>
</organism>
<feature type="domain" description="Cyclic nucleotide-binding" evidence="18">
    <location>
        <begin position="303"/>
        <end position="380"/>
    </location>
</feature>
<dbReference type="PROSITE" id="PS00108">
    <property type="entry name" value="PROTEIN_KINASE_ST"/>
    <property type="match status" value="1"/>
</dbReference>
<evidence type="ECO:0000256" key="9">
    <source>
        <dbReference type="ARBA" id="ARBA00022992"/>
    </source>
</evidence>
<keyword evidence="4 12" id="KW-0140">cGMP</keyword>
<dbReference type="GO" id="GO:0005524">
    <property type="term" value="F:ATP binding"/>
    <property type="evidence" value="ECO:0007669"/>
    <property type="project" value="UniProtKB-UniRule"/>
</dbReference>
<dbReference type="SMART" id="SM00220">
    <property type="entry name" value="S_TKc"/>
    <property type="match status" value="1"/>
</dbReference>
<evidence type="ECO:0000256" key="4">
    <source>
        <dbReference type="ARBA" id="ARBA00022535"/>
    </source>
</evidence>
<dbReference type="Pfam" id="PF00069">
    <property type="entry name" value="Pkinase"/>
    <property type="match status" value="1"/>
</dbReference>
<dbReference type="SMART" id="SM00100">
    <property type="entry name" value="cNMP"/>
    <property type="match status" value="2"/>
</dbReference>
<evidence type="ECO:0000313" key="21">
    <source>
        <dbReference type="Proteomes" id="UP000242188"/>
    </source>
</evidence>
<reference evidence="20 21" key="1">
    <citation type="journal article" date="2017" name="Nat. Ecol. Evol.">
        <title>Scallop genome provides insights into evolution of bilaterian karyotype and development.</title>
        <authorList>
            <person name="Wang S."/>
            <person name="Zhang J."/>
            <person name="Jiao W."/>
            <person name="Li J."/>
            <person name="Xun X."/>
            <person name="Sun Y."/>
            <person name="Guo X."/>
            <person name="Huan P."/>
            <person name="Dong B."/>
            <person name="Zhang L."/>
            <person name="Hu X."/>
            <person name="Sun X."/>
            <person name="Wang J."/>
            <person name="Zhao C."/>
            <person name="Wang Y."/>
            <person name="Wang D."/>
            <person name="Huang X."/>
            <person name="Wang R."/>
            <person name="Lv J."/>
            <person name="Li Y."/>
            <person name="Zhang Z."/>
            <person name="Liu B."/>
            <person name="Lu W."/>
            <person name="Hui Y."/>
            <person name="Liang J."/>
            <person name="Zhou Z."/>
            <person name="Hou R."/>
            <person name="Li X."/>
            <person name="Liu Y."/>
            <person name="Li H."/>
            <person name="Ning X."/>
            <person name="Lin Y."/>
            <person name="Zhao L."/>
            <person name="Xing Q."/>
            <person name="Dou J."/>
            <person name="Li Y."/>
            <person name="Mao J."/>
            <person name="Guo H."/>
            <person name="Dou H."/>
            <person name="Li T."/>
            <person name="Mu C."/>
            <person name="Jiang W."/>
            <person name="Fu Q."/>
            <person name="Fu X."/>
            <person name="Miao Y."/>
            <person name="Liu J."/>
            <person name="Yu Q."/>
            <person name="Li R."/>
            <person name="Liao H."/>
            <person name="Li X."/>
            <person name="Kong Y."/>
            <person name="Jiang Z."/>
            <person name="Chourrout D."/>
            <person name="Li R."/>
            <person name="Bao Z."/>
        </authorList>
    </citation>
    <scope>NUCLEOTIDE SEQUENCE [LARGE SCALE GENOMIC DNA]</scope>
    <source>
        <strain evidence="20 21">PY_sf001</strain>
    </source>
</reference>
<evidence type="ECO:0000256" key="14">
    <source>
        <dbReference type="PIRSR" id="PIRSR000559-2"/>
    </source>
</evidence>
<feature type="binding site" evidence="14">
    <location>
        <begin position="454"/>
        <end position="462"/>
    </location>
    <ligand>
        <name>ATP</name>
        <dbReference type="ChEBI" id="CHEBI:30616"/>
    </ligand>
</feature>
<dbReference type="CDD" id="cd00038">
    <property type="entry name" value="CAP_ED"/>
    <property type="match status" value="2"/>
</dbReference>
<protein>
    <recommendedName>
        <fullName evidence="2 12">cGMP-dependent protein kinase</fullName>
        <ecNumber evidence="2 12">2.7.11.12</ecNumber>
    </recommendedName>
</protein>
<dbReference type="FunFam" id="2.60.120.10:FF:000072">
    <property type="entry name" value="cGMP-dependent protein kinase"/>
    <property type="match status" value="1"/>
</dbReference>
<dbReference type="PROSITE" id="PS00889">
    <property type="entry name" value="CNMP_BINDING_2"/>
    <property type="match status" value="1"/>
</dbReference>
<dbReference type="Gene3D" id="1.10.510.10">
    <property type="entry name" value="Transferase(Phosphotransferase) domain 1"/>
    <property type="match status" value="1"/>
</dbReference>
<accession>A0A210QQV4</accession>
<keyword evidence="5 12" id="KW-0808">Transferase</keyword>
<evidence type="ECO:0000259" key="19">
    <source>
        <dbReference type="PROSITE" id="PS51285"/>
    </source>
</evidence>
<dbReference type="Proteomes" id="UP000242188">
    <property type="component" value="Unassembled WGS sequence"/>
</dbReference>
<dbReference type="PIRSF" id="PIRSF000559">
    <property type="entry name" value="cGMP-dep_kinase"/>
    <property type="match status" value="1"/>
</dbReference>
<dbReference type="InterPro" id="IPR011009">
    <property type="entry name" value="Kinase-like_dom_sf"/>
</dbReference>
<dbReference type="PANTHER" id="PTHR24353:SF147">
    <property type="entry name" value="CGMP-DEPENDENT SERINE_THREONIN PROTEIN KINASE-RELATED"/>
    <property type="match status" value="1"/>
</dbReference>
<comment type="caution">
    <text evidence="20">The sequence shown here is derived from an EMBL/GenBank/DDBJ whole genome shotgun (WGS) entry which is preliminary data.</text>
</comment>
<dbReference type="InterPro" id="IPR008271">
    <property type="entry name" value="Ser/Thr_kinase_AS"/>
</dbReference>
<evidence type="ECO:0000256" key="3">
    <source>
        <dbReference type="ARBA" id="ARBA00022527"/>
    </source>
</evidence>
<gene>
    <name evidence="20" type="ORF">KP79_PYT05077</name>
</gene>
<dbReference type="GO" id="GO:0106310">
    <property type="term" value="F:protein serine kinase activity"/>
    <property type="evidence" value="ECO:0007669"/>
    <property type="project" value="RHEA"/>
</dbReference>
<dbReference type="InterPro" id="IPR000595">
    <property type="entry name" value="cNMP-bd_dom"/>
</dbReference>
<keyword evidence="3 12" id="KW-0723">Serine/threonine-protein kinase</keyword>
<evidence type="ECO:0000256" key="11">
    <source>
        <dbReference type="ARBA" id="ARBA00047462"/>
    </source>
</evidence>
<sequence>MPLPNNTKGSLFSRGNSGKASGQTKPGLSTSPVRGFKMGNGASSASSTLDGDSHEHINNKKLIPDLRAEIKIRDAKILKYETELLERKRLLEEKCEEITKLRAEVDKLQSVLQIKVHKDAGNPDILATIHENASVPGQEGRSKKQGVSAESPMSSQHGTVVEIKRHEKEFRSKQLIKDAILDNDFLKNLDSTQIREIVDTMYEKQVKQGHYIIREGESGQHLYVSADGELEVLKGSKVLGKMVAGRAFGELAILYNCTRTASVRALSDVKVWVLDRRVFQAIMMKTGIQRQDENIRFLRSVPLLKKLPTEKLAKIADVLEVDFFHEREYIIREGGTGDTFFIINKGEVEVTQKIAGFDDPQLIRSLKRGDYFGEKALLSDVKVSVVNTVGDVIVSVVSTVGDVIVSVDSTVSDVKVSVVSTVSDGIVSVVSIVSDVDKEYQEIQLDHLELVATLGMGGFGRVELVQLTTDRTRTFALKCLKKKHIVDTRQQEHIYSEKKIMMESNCGFIARMYKTFKDKKYVYMLMEACLGGELWTILRDRGYFDDATARFCVACVVEAFHFLHDRGIIYRDLKPENLLLDANGIVKLVDFGFAKKMAPGRKTWTFCGTPEYVAPEIILNKGHDRAADYWSLGILMFELLTGSPPFTGTDPMKTYNIILKGIDSIEIPRKISKIANVLIKKLCKDNPAERLGYGKNGILEIKKHKWFQGFDWDSLNSRKILPSIIPKVRGPTDYSNFDSYPKSIDVPPDELSGWDFDF</sequence>
<dbReference type="EC" id="2.7.11.12" evidence="2 12"/>
<keyword evidence="9 12" id="KW-0142">cGMP-binding</keyword>
<feature type="region of interest" description="Disordered" evidence="16">
    <location>
        <begin position="132"/>
        <end position="158"/>
    </location>
</feature>
<evidence type="ECO:0000313" key="20">
    <source>
        <dbReference type="EMBL" id="OWF51089.1"/>
    </source>
</evidence>
<evidence type="ECO:0000259" key="18">
    <source>
        <dbReference type="PROSITE" id="PS50042"/>
    </source>
</evidence>